<keyword evidence="2" id="KW-1185">Reference proteome</keyword>
<dbReference type="Proteomes" id="UP000245119">
    <property type="component" value="Linkage Group LG6"/>
</dbReference>
<evidence type="ECO:0000313" key="1">
    <source>
        <dbReference type="EMBL" id="PVD28856.1"/>
    </source>
</evidence>
<accession>A0A2T7P632</accession>
<comment type="caution">
    <text evidence="1">The sequence shown here is derived from an EMBL/GenBank/DDBJ whole genome shotgun (WGS) entry which is preliminary data.</text>
</comment>
<dbReference type="EMBL" id="PZQS01000006">
    <property type="protein sequence ID" value="PVD28856.1"/>
    <property type="molecule type" value="Genomic_DNA"/>
</dbReference>
<organism evidence="1 2">
    <name type="scientific">Pomacea canaliculata</name>
    <name type="common">Golden apple snail</name>
    <dbReference type="NCBI Taxonomy" id="400727"/>
    <lineage>
        <taxon>Eukaryota</taxon>
        <taxon>Metazoa</taxon>
        <taxon>Spiralia</taxon>
        <taxon>Lophotrochozoa</taxon>
        <taxon>Mollusca</taxon>
        <taxon>Gastropoda</taxon>
        <taxon>Caenogastropoda</taxon>
        <taxon>Architaenioglossa</taxon>
        <taxon>Ampullarioidea</taxon>
        <taxon>Ampullariidae</taxon>
        <taxon>Pomacea</taxon>
    </lineage>
</organism>
<protein>
    <submittedName>
        <fullName evidence="1">Uncharacterized protein</fullName>
    </submittedName>
</protein>
<reference evidence="1 2" key="1">
    <citation type="submission" date="2018-04" db="EMBL/GenBank/DDBJ databases">
        <title>The genome of golden apple snail Pomacea canaliculata provides insight into stress tolerance and invasive adaptation.</title>
        <authorList>
            <person name="Liu C."/>
            <person name="Liu B."/>
            <person name="Ren Y."/>
            <person name="Zhang Y."/>
            <person name="Wang H."/>
            <person name="Li S."/>
            <person name="Jiang F."/>
            <person name="Yin L."/>
            <person name="Zhang G."/>
            <person name="Qian W."/>
            <person name="Fan W."/>
        </authorList>
    </citation>
    <scope>NUCLEOTIDE SEQUENCE [LARGE SCALE GENOMIC DNA]</scope>
    <source>
        <strain evidence="1">SZHN2017</strain>
        <tissue evidence="1">Muscle</tissue>
    </source>
</reference>
<evidence type="ECO:0000313" key="2">
    <source>
        <dbReference type="Proteomes" id="UP000245119"/>
    </source>
</evidence>
<dbReference type="AlphaFoldDB" id="A0A2T7P632"/>
<gene>
    <name evidence="1" type="ORF">C0Q70_11451</name>
</gene>
<proteinExistence type="predicted"/>
<sequence length="81" mass="8902">MIDARAVAVQEVRALVTTQGRMHGPQSITKLSWHRLESATARSGGAVDSVKELLPRSTSETGRMRFSWTCSTLMGAERERG</sequence>
<name>A0A2T7P632_POMCA</name>